<dbReference type="GO" id="GO:0005737">
    <property type="term" value="C:cytoplasm"/>
    <property type="evidence" value="ECO:0007669"/>
    <property type="project" value="UniProtKB-ARBA"/>
</dbReference>
<dbReference type="InterPro" id="IPR000630">
    <property type="entry name" value="Ribosomal_uS8"/>
</dbReference>
<dbReference type="Proteomes" id="UP000177279">
    <property type="component" value="Unassembled WGS sequence"/>
</dbReference>
<comment type="subunit">
    <text evidence="5">Part of the 30S ribosomal subunit. Contacts proteins S5 and S12.</text>
</comment>
<evidence type="ECO:0000256" key="4">
    <source>
        <dbReference type="ARBA" id="ARBA00035258"/>
    </source>
</evidence>
<dbReference type="PANTHER" id="PTHR11758">
    <property type="entry name" value="40S RIBOSOMAL PROTEIN S15A"/>
    <property type="match status" value="1"/>
</dbReference>
<dbReference type="GO" id="GO:0003735">
    <property type="term" value="F:structural constituent of ribosome"/>
    <property type="evidence" value="ECO:0007669"/>
    <property type="project" value="InterPro"/>
</dbReference>
<evidence type="ECO:0000313" key="8">
    <source>
        <dbReference type="Proteomes" id="UP000177279"/>
    </source>
</evidence>
<keyword evidence="2 5" id="KW-0689">Ribosomal protein</keyword>
<proteinExistence type="inferred from homology"/>
<dbReference type="Gene3D" id="3.30.1370.30">
    <property type="match status" value="1"/>
</dbReference>
<dbReference type="GO" id="GO:0006412">
    <property type="term" value="P:translation"/>
    <property type="evidence" value="ECO:0007669"/>
    <property type="project" value="UniProtKB-UniRule"/>
</dbReference>
<gene>
    <name evidence="5" type="primary">rpsH</name>
    <name evidence="7" type="ORF">A3D49_00840</name>
</gene>
<dbReference type="FunFam" id="3.30.1490.10:FF:000001">
    <property type="entry name" value="30S ribosomal protein S8"/>
    <property type="match status" value="1"/>
</dbReference>
<dbReference type="InterPro" id="IPR047863">
    <property type="entry name" value="Ribosomal_uS8_CS"/>
</dbReference>
<comment type="function">
    <text evidence="5">One of the primary rRNA binding proteins, it binds directly to 16S rRNA central domain where it helps coordinate assembly of the platform of the 30S subunit.</text>
</comment>
<keyword evidence="5" id="KW-0699">rRNA-binding</keyword>
<dbReference type="GO" id="GO:0005840">
    <property type="term" value="C:ribosome"/>
    <property type="evidence" value="ECO:0007669"/>
    <property type="project" value="UniProtKB-KW"/>
</dbReference>
<keyword evidence="3 5" id="KW-0687">Ribonucleoprotein</keyword>
<evidence type="ECO:0000313" key="7">
    <source>
        <dbReference type="EMBL" id="OHA96423.1"/>
    </source>
</evidence>
<comment type="caution">
    <text evidence="7">The sequence shown here is derived from an EMBL/GenBank/DDBJ whole genome shotgun (WGS) entry which is preliminary data.</text>
</comment>
<dbReference type="HAMAP" id="MF_01302_B">
    <property type="entry name" value="Ribosomal_uS8_B"/>
    <property type="match status" value="1"/>
</dbReference>
<evidence type="ECO:0000256" key="2">
    <source>
        <dbReference type="ARBA" id="ARBA00022980"/>
    </source>
</evidence>
<keyword evidence="5" id="KW-0694">RNA-binding</keyword>
<dbReference type="SUPFAM" id="SSF56047">
    <property type="entry name" value="Ribosomal protein S8"/>
    <property type="match status" value="1"/>
</dbReference>
<reference evidence="7 8" key="1">
    <citation type="journal article" date="2016" name="Nat. Commun.">
        <title>Thousands of microbial genomes shed light on interconnected biogeochemical processes in an aquifer system.</title>
        <authorList>
            <person name="Anantharaman K."/>
            <person name="Brown C.T."/>
            <person name="Hug L.A."/>
            <person name="Sharon I."/>
            <person name="Castelle C.J."/>
            <person name="Probst A.J."/>
            <person name="Thomas B.C."/>
            <person name="Singh A."/>
            <person name="Wilkins M.J."/>
            <person name="Karaoz U."/>
            <person name="Brodie E.L."/>
            <person name="Williams K.H."/>
            <person name="Hubbard S.S."/>
            <person name="Banfield J.F."/>
        </authorList>
    </citation>
    <scope>NUCLEOTIDE SEQUENCE [LARGE SCALE GENOMIC DNA]</scope>
</reference>
<evidence type="ECO:0000256" key="3">
    <source>
        <dbReference type="ARBA" id="ARBA00023274"/>
    </source>
</evidence>
<evidence type="ECO:0000256" key="1">
    <source>
        <dbReference type="ARBA" id="ARBA00006471"/>
    </source>
</evidence>
<sequence>MDQISNFIIQIKNAGLAGHESVAVPYSKLKEAIAQVLKNEKFIKDFEVKTAKGKNVLEVSLLSENRIPKINGVQRISKPSKRIYKKAGEMRPVKNGYGALIVSTSAGVMSGRDAKKQKLGGEALFSIW</sequence>
<dbReference type="GO" id="GO:0019843">
    <property type="term" value="F:rRNA binding"/>
    <property type="evidence" value="ECO:0007669"/>
    <property type="project" value="UniProtKB-UniRule"/>
</dbReference>
<dbReference type="EMBL" id="MHVS01000005">
    <property type="protein sequence ID" value="OHA96423.1"/>
    <property type="molecule type" value="Genomic_DNA"/>
</dbReference>
<dbReference type="NCBIfam" id="NF001109">
    <property type="entry name" value="PRK00136.1"/>
    <property type="match status" value="1"/>
</dbReference>
<dbReference type="InterPro" id="IPR035987">
    <property type="entry name" value="Ribosomal_uS8_sf"/>
</dbReference>
<dbReference type="Pfam" id="PF00410">
    <property type="entry name" value="Ribosomal_S8"/>
    <property type="match status" value="1"/>
</dbReference>
<protein>
    <recommendedName>
        <fullName evidence="4 5">Small ribosomal subunit protein uS8</fullName>
    </recommendedName>
</protein>
<dbReference type="PROSITE" id="PS00053">
    <property type="entry name" value="RIBOSOMAL_S8"/>
    <property type="match status" value="1"/>
</dbReference>
<organism evidence="7 8">
    <name type="scientific">Candidatus Zambryskibacteria bacterium RIFCSPHIGHO2_02_FULL_43_37</name>
    <dbReference type="NCBI Taxonomy" id="1802749"/>
    <lineage>
        <taxon>Bacteria</taxon>
        <taxon>Candidatus Zambryskiibacteriota</taxon>
    </lineage>
</organism>
<name>A0A1G2TGT4_9BACT</name>
<evidence type="ECO:0000256" key="6">
    <source>
        <dbReference type="RuleBase" id="RU003660"/>
    </source>
</evidence>
<comment type="similarity">
    <text evidence="1 5 6">Belongs to the universal ribosomal protein uS8 family.</text>
</comment>
<accession>A0A1G2TGT4</accession>
<evidence type="ECO:0000256" key="5">
    <source>
        <dbReference type="HAMAP-Rule" id="MF_01302"/>
    </source>
</evidence>
<dbReference type="GO" id="GO:1990904">
    <property type="term" value="C:ribonucleoprotein complex"/>
    <property type="evidence" value="ECO:0007669"/>
    <property type="project" value="UniProtKB-KW"/>
</dbReference>
<dbReference type="Gene3D" id="3.30.1490.10">
    <property type="match status" value="1"/>
</dbReference>
<dbReference type="AlphaFoldDB" id="A0A1G2TGT4"/>